<dbReference type="GO" id="GO:0016301">
    <property type="term" value="F:kinase activity"/>
    <property type="evidence" value="ECO:0007669"/>
    <property type="project" value="UniProtKB-KW"/>
</dbReference>
<gene>
    <name evidence="1" type="ORF">CLV70_10259</name>
</gene>
<dbReference type="GO" id="GO:0019748">
    <property type="term" value="P:secondary metabolic process"/>
    <property type="evidence" value="ECO:0007669"/>
    <property type="project" value="InterPro"/>
</dbReference>
<keyword evidence="1" id="KW-0418">Kinase</keyword>
<evidence type="ECO:0000313" key="1">
    <source>
        <dbReference type="EMBL" id="PRY31848.1"/>
    </source>
</evidence>
<name>A0A2T0SEK3_9ACTN</name>
<dbReference type="SUPFAM" id="SSF56112">
    <property type="entry name" value="Protein kinase-like (PK-like)"/>
    <property type="match status" value="1"/>
</dbReference>
<dbReference type="RefSeq" id="WP_106125091.1">
    <property type="nucleotide sequence ID" value="NZ_PVZG01000002.1"/>
</dbReference>
<keyword evidence="2" id="KW-1185">Reference proteome</keyword>
<dbReference type="Pfam" id="PF04655">
    <property type="entry name" value="APH_6_hur"/>
    <property type="match status" value="1"/>
</dbReference>
<dbReference type="AlphaFoldDB" id="A0A2T0SEK3"/>
<dbReference type="Gene3D" id="3.90.1200.10">
    <property type="match status" value="1"/>
</dbReference>
<keyword evidence="1" id="KW-0808">Transferase</keyword>
<evidence type="ECO:0000313" key="2">
    <source>
        <dbReference type="Proteomes" id="UP000239209"/>
    </source>
</evidence>
<dbReference type="Proteomes" id="UP000239209">
    <property type="component" value="Unassembled WGS sequence"/>
</dbReference>
<comment type="caution">
    <text evidence="1">The sequence shown here is derived from an EMBL/GenBank/DDBJ whole genome shotgun (WGS) entry which is preliminary data.</text>
</comment>
<reference evidence="1 2" key="1">
    <citation type="submission" date="2018-03" db="EMBL/GenBank/DDBJ databases">
        <title>Genomic Encyclopedia of Archaeal and Bacterial Type Strains, Phase II (KMG-II): from individual species to whole genera.</title>
        <authorList>
            <person name="Goeker M."/>
        </authorList>
    </citation>
    <scope>NUCLEOTIDE SEQUENCE [LARGE SCALE GENOMIC DNA]</scope>
    <source>
        <strain evidence="1 2">DSM 45348</strain>
    </source>
</reference>
<dbReference type="EMBL" id="PVZG01000002">
    <property type="protein sequence ID" value="PRY31848.1"/>
    <property type="molecule type" value="Genomic_DNA"/>
</dbReference>
<organism evidence="1 2">
    <name type="scientific">Pseudosporangium ferrugineum</name>
    <dbReference type="NCBI Taxonomy" id="439699"/>
    <lineage>
        <taxon>Bacteria</taxon>
        <taxon>Bacillati</taxon>
        <taxon>Actinomycetota</taxon>
        <taxon>Actinomycetes</taxon>
        <taxon>Micromonosporales</taxon>
        <taxon>Micromonosporaceae</taxon>
        <taxon>Pseudosporangium</taxon>
    </lineage>
</organism>
<dbReference type="InterPro" id="IPR006748">
    <property type="entry name" value="NH2Glyco/OHUrea_AB-resist_kin"/>
</dbReference>
<dbReference type="GO" id="GO:0016773">
    <property type="term" value="F:phosphotransferase activity, alcohol group as acceptor"/>
    <property type="evidence" value="ECO:0007669"/>
    <property type="project" value="InterPro"/>
</dbReference>
<proteinExistence type="predicted"/>
<dbReference type="OrthoDB" id="3638028at2"/>
<protein>
    <submittedName>
        <fullName evidence="1">Streptomycin 6-kinase</fullName>
    </submittedName>
</protein>
<sequence>MLDLSTLDLAWLANRLQRRFGSRVDPWCEGLPARVTDIAARWDLTIEARIGRGRSSVTFRCAGPQGPTVLKICPDPSILAEEVKMLRLQLPSGRVPIVFEHEGEAALIELIGSGVLAEDLPTPPTGEEYAAFLRDLHSVPLPGRAPRRLHGWTEVLFESAKRRGADLGTSPQLRDELIATQPREVLLHGDLHLGNVIDGEERGLVAVDPICCVGDPCFDAIDFALEGTTREEILRRRDELAKAYDLDLERYDTWCRVTAPIAFADASHVKPAHAAAIRAYLDTPPLRG</sequence>
<dbReference type="InterPro" id="IPR011009">
    <property type="entry name" value="Kinase-like_dom_sf"/>
</dbReference>
<accession>A0A2T0SEK3</accession>